<dbReference type="EC" id="1.14.13.113" evidence="6"/>
<dbReference type="RefSeq" id="WP_120053946.1">
    <property type="nucleotide sequence ID" value="NZ_CP032427.1"/>
</dbReference>
<gene>
    <name evidence="6" type="primary">hpxO_5</name>
    <name evidence="6" type="ORF">DWG14_08117</name>
</gene>
<name>A0AAI8L6C3_9ACTN</name>
<dbReference type="GeneID" id="91286907"/>
<keyword evidence="4" id="KW-0503">Monooxygenase</keyword>
<keyword evidence="1" id="KW-0285">Flavoprotein</keyword>
<evidence type="ECO:0000256" key="1">
    <source>
        <dbReference type="ARBA" id="ARBA00022630"/>
    </source>
</evidence>
<keyword evidence="2" id="KW-0274">FAD</keyword>
<dbReference type="Gene3D" id="3.50.50.60">
    <property type="entry name" value="FAD/NAD(P)-binding domain"/>
    <property type="match status" value="1"/>
</dbReference>
<evidence type="ECO:0000259" key="5">
    <source>
        <dbReference type="Pfam" id="PF01494"/>
    </source>
</evidence>
<dbReference type="Proteomes" id="UP000265765">
    <property type="component" value="Chromosome"/>
</dbReference>
<sequence length="406" mass="42631">MPSFHVLIAGGGIGGLCLAQGLRKAGVSCAVYESTPGIVRTGYRLHMNGDGGRALQKCLPEPLYELYAQTSRVAPRRALMVHLDHLGNELGTRPHIDPPNDPVRPHTAVNRRTLRQIMAVGLEDVLHFGRTVSGFEADQDGVRLLFEDGSSVTGDVLVAADGINSVVRGQLLPQVPVVDTGLRGLYAIAPLTDELASALPEGVFDGFSMASAPNGAVLVAGAYQPRRPVAEAVAELAPGAAVDPVGPYVMAGLFAPPDGGLFPSDDELRAATGEQRHAVMSALVQGWHPGLSALVESADRATVFPVAVRHLVPADPWPTSRVTLLGDAIHAMPPAYGTGANTTLRDAAALTEALRRVAGGRAPLLEAIAAYEAELRAEVFPILRAASDPRATEPEFVPEDLPVAKV</sequence>
<evidence type="ECO:0000313" key="7">
    <source>
        <dbReference type="Proteomes" id="UP000265765"/>
    </source>
</evidence>
<dbReference type="EMBL" id="CP032427">
    <property type="protein sequence ID" value="AYC43809.1"/>
    <property type="molecule type" value="Genomic_DNA"/>
</dbReference>
<organism evidence="6 7">
    <name type="scientific">Streptomyces griseorubiginosus</name>
    <dbReference type="NCBI Taxonomy" id="67304"/>
    <lineage>
        <taxon>Bacteria</taxon>
        <taxon>Bacillati</taxon>
        <taxon>Actinomycetota</taxon>
        <taxon>Actinomycetes</taxon>
        <taxon>Kitasatosporales</taxon>
        <taxon>Streptomycetaceae</taxon>
        <taxon>Streptomyces</taxon>
    </lineage>
</organism>
<accession>A0AAI8L6C3</accession>
<reference evidence="6 7" key="1">
    <citation type="submission" date="2018-09" db="EMBL/GenBank/DDBJ databases">
        <title>Production of Trimethoprim by Streptomyces sp. 3E-1.</title>
        <authorList>
            <person name="Kang H.J."/>
            <person name="Kim S.B."/>
        </authorList>
    </citation>
    <scope>NUCLEOTIDE SEQUENCE [LARGE SCALE GENOMIC DNA]</scope>
    <source>
        <strain evidence="6 7">3E-1</strain>
    </source>
</reference>
<evidence type="ECO:0000256" key="3">
    <source>
        <dbReference type="ARBA" id="ARBA00023002"/>
    </source>
</evidence>
<dbReference type="PANTHER" id="PTHR47178:SF5">
    <property type="entry name" value="FAD-BINDING DOMAIN-CONTAINING PROTEIN"/>
    <property type="match status" value="1"/>
</dbReference>
<dbReference type="InterPro" id="IPR002938">
    <property type="entry name" value="FAD-bd"/>
</dbReference>
<dbReference type="PANTHER" id="PTHR47178">
    <property type="entry name" value="MONOOXYGENASE, FAD-BINDING"/>
    <property type="match status" value="1"/>
</dbReference>
<dbReference type="InterPro" id="IPR036188">
    <property type="entry name" value="FAD/NAD-bd_sf"/>
</dbReference>
<dbReference type="PRINTS" id="PR00420">
    <property type="entry name" value="RNGMNOXGNASE"/>
</dbReference>
<evidence type="ECO:0000313" key="6">
    <source>
        <dbReference type="EMBL" id="AYC43809.1"/>
    </source>
</evidence>
<protein>
    <submittedName>
        <fullName evidence="6">FAD-dependent urate hydroxylase</fullName>
        <ecNumber evidence="6">1.14.13.113</ecNumber>
    </submittedName>
</protein>
<evidence type="ECO:0000256" key="4">
    <source>
        <dbReference type="ARBA" id="ARBA00023033"/>
    </source>
</evidence>
<dbReference type="GO" id="GO:0071949">
    <property type="term" value="F:FAD binding"/>
    <property type="evidence" value="ECO:0007669"/>
    <property type="project" value="InterPro"/>
</dbReference>
<evidence type="ECO:0000256" key="2">
    <source>
        <dbReference type="ARBA" id="ARBA00022827"/>
    </source>
</evidence>
<dbReference type="KEGG" id="sge:DWG14_08117"/>
<feature type="domain" description="FAD-binding" evidence="5">
    <location>
        <begin position="300"/>
        <end position="376"/>
    </location>
</feature>
<proteinExistence type="predicted"/>
<dbReference type="AlphaFoldDB" id="A0AAI8L6C3"/>
<dbReference type="GO" id="GO:0102099">
    <property type="term" value="F:FAD-dependent urate hydroxylase activity"/>
    <property type="evidence" value="ECO:0007669"/>
    <property type="project" value="UniProtKB-EC"/>
</dbReference>
<dbReference type="SUPFAM" id="SSF51905">
    <property type="entry name" value="FAD/NAD(P)-binding domain"/>
    <property type="match status" value="1"/>
</dbReference>
<dbReference type="Pfam" id="PF01494">
    <property type="entry name" value="FAD_binding_3"/>
    <property type="match status" value="1"/>
</dbReference>
<keyword evidence="3 6" id="KW-0560">Oxidoreductase</keyword>